<evidence type="ECO:0000313" key="2">
    <source>
        <dbReference type="Proteomes" id="UP000037179"/>
    </source>
</evidence>
<dbReference type="AlphaFoldDB" id="A0ABC9Z386"/>
<reference evidence="1 2" key="2">
    <citation type="journal article" date="2016" name="Genome Announc.">
        <title>Draft Genome Sequence of Erythromycin- and Oxytetracycline-Sensitive Nocardia seriolae Strain U-1 (NBRC 110359).</title>
        <authorList>
            <person name="Imajoh M."/>
            <person name="Sukeda M."/>
            <person name="Shimizu M."/>
            <person name="Yamane J."/>
            <person name="Ohnishi K."/>
            <person name="Oshima S."/>
        </authorList>
    </citation>
    <scope>NUCLEOTIDE SEQUENCE [LARGE SCALE GENOMIC DNA]</scope>
    <source>
        <strain evidence="1 2">U-1</strain>
    </source>
</reference>
<name>A0ABC9Z386_9NOCA</name>
<dbReference type="EMBL" id="BBYQ01000151">
    <property type="protein sequence ID" value="GAP32322.1"/>
    <property type="molecule type" value="Genomic_DNA"/>
</dbReference>
<protein>
    <submittedName>
        <fullName evidence="1">Uncharacterized protein</fullName>
    </submittedName>
</protein>
<comment type="caution">
    <text evidence="1">The sequence shown here is derived from an EMBL/GenBank/DDBJ whole genome shotgun (WGS) entry which is preliminary data.</text>
</comment>
<organism evidence="1 2">
    <name type="scientific">Nocardia seriolae</name>
    <dbReference type="NCBI Taxonomy" id="37332"/>
    <lineage>
        <taxon>Bacteria</taxon>
        <taxon>Bacillati</taxon>
        <taxon>Actinomycetota</taxon>
        <taxon>Actinomycetes</taxon>
        <taxon>Mycobacteriales</taxon>
        <taxon>Nocardiaceae</taxon>
        <taxon>Nocardia</taxon>
    </lineage>
</organism>
<feature type="non-terminal residue" evidence="1">
    <location>
        <position position="1"/>
    </location>
</feature>
<proteinExistence type="predicted"/>
<accession>A0ABC9Z386</accession>
<reference evidence="2" key="1">
    <citation type="submission" date="2015-07" db="EMBL/GenBank/DDBJ databases">
        <title>Nocardia seriolae U-1 whole genome shotgun sequence.</title>
        <authorList>
            <person name="Imajoh M."/>
            <person name="Fukumoto Y."/>
            <person name="Sukeda M."/>
            <person name="Yamane J."/>
            <person name="Yamasaki K."/>
            <person name="Shimizu M."/>
            <person name="Ohnishi K."/>
            <person name="Oshima S."/>
        </authorList>
    </citation>
    <scope>NUCLEOTIDE SEQUENCE [LARGE SCALE GENOMIC DNA]</scope>
    <source>
        <strain evidence="2">U-1</strain>
    </source>
</reference>
<sequence>SGVGPSVLGQVESLLSPSYRHVVEETRAKQVLRIDQTAGEDNGQIVIVARGDRKDRR</sequence>
<dbReference type="Proteomes" id="UP000037179">
    <property type="component" value="Unassembled WGS sequence"/>
</dbReference>
<gene>
    <name evidence="1" type="ORF">NSK11_contig00151-0018</name>
</gene>
<keyword evidence="2" id="KW-1185">Reference proteome</keyword>
<evidence type="ECO:0000313" key="1">
    <source>
        <dbReference type="EMBL" id="GAP32322.1"/>
    </source>
</evidence>